<dbReference type="EMBL" id="CP080467">
    <property type="protein sequence ID" value="UNO47953.1"/>
    <property type="molecule type" value="Genomic_DNA"/>
</dbReference>
<name>T0C5B4_ALIAG</name>
<dbReference type="Proteomes" id="UP000829401">
    <property type="component" value="Chromosome"/>
</dbReference>
<organism evidence="1 2">
    <name type="scientific">Alicyclobacillus acidoterrestris (strain ATCC 49025 / DSM 3922 / CIP 106132 / NCIMB 13137 / GD3B)</name>
    <dbReference type="NCBI Taxonomy" id="1356854"/>
    <lineage>
        <taxon>Bacteria</taxon>
        <taxon>Bacillati</taxon>
        <taxon>Bacillota</taxon>
        <taxon>Bacilli</taxon>
        <taxon>Bacillales</taxon>
        <taxon>Alicyclobacillaceae</taxon>
        <taxon>Alicyclobacillus</taxon>
    </lineage>
</organism>
<dbReference type="Gene3D" id="2.30.30.320">
    <property type="entry name" value="DUF1653-like domain"/>
    <property type="match status" value="1"/>
</dbReference>
<dbReference type="KEGG" id="aaco:K1I37_14860"/>
<dbReference type="InterPro" id="IPR037135">
    <property type="entry name" value="DUF1653-like_dom_sf"/>
</dbReference>
<evidence type="ECO:0000313" key="2">
    <source>
        <dbReference type="Proteomes" id="UP000829401"/>
    </source>
</evidence>
<keyword evidence="2" id="KW-1185">Reference proteome</keyword>
<proteinExistence type="predicted"/>
<reference evidence="2" key="1">
    <citation type="journal article" date="2022" name="G3 (Bethesda)">
        <title>Unveiling the complete genome sequence of Alicyclobacillus acidoterrestris DSM 3922T, a taint-producing strain.</title>
        <authorList>
            <person name="Leonardo I.C."/>
            <person name="Barreto Crespo M.T."/>
            <person name="Gaspar F.B."/>
        </authorList>
    </citation>
    <scope>NUCLEOTIDE SEQUENCE [LARGE SCALE GENOMIC DNA]</scope>
    <source>
        <strain evidence="2">DSM 3922</strain>
    </source>
</reference>
<gene>
    <name evidence="1" type="ORF">K1I37_14860</name>
</gene>
<dbReference type="STRING" id="1356854.N007_05655"/>
<dbReference type="AlphaFoldDB" id="T0C5B4"/>
<dbReference type="Pfam" id="PF07866">
    <property type="entry name" value="DUF1653"/>
    <property type="match status" value="1"/>
</dbReference>
<accession>T0C5B4</accession>
<dbReference type="RefSeq" id="WP_021296174.1">
    <property type="nucleotide sequence ID" value="NZ_AURB01000124.1"/>
</dbReference>
<accession>A0A9E6ZGB6</accession>
<evidence type="ECO:0000313" key="1">
    <source>
        <dbReference type="EMBL" id="UNO47953.1"/>
    </source>
</evidence>
<sequence>MITSDGKTQETVVYRHYKGNRYVVIAEAPHTETGELFVIYHREDGTPGVWARPYEMFHGYTESGIKRFERIYESATGVPLCPKCWKPTVTNGQYCSVECATGGDSE</sequence>
<protein>
    <submittedName>
        <fullName evidence="1">DUF1653 domain-containing protein</fullName>
    </submittedName>
</protein>
<dbReference type="InterPro" id="IPR023387">
    <property type="entry name" value="DUF1653-like_dom"/>
</dbReference>